<evidence type="ECO:0000313" key="3">
    <source>
        <dbReference type="Proteomes" id="UP000664169"/>
    </source>
</evidence>
<evidence type="ECO:0008006" key="4">
    <source>
        <dbReference type="Google" id="ProtNLM"/>
    </source>
</evidence>
<reference evidence="2" key="1">
    <citation type="submission" date="2021-03" db="EMBL/GenBank/DDBJ databases">
        <authorList>
            <person name="Tagirdzhanova G."/>
        </authorList>
    </citation>
    <scope>NUCLEOTIDE SEQUENCE</scope>
</reference>
<name>A0A8H3IJU5_9LECA</name>
<dbReference type="PANTHER" id="PTHR34883:SF15">
    <property type="entry name" value="EXTRACELLULAR SERINE-RICH PROTEIN"/>
    <property type="match status" value="1"/>
</dbReference>
<protein>
    <recommendedName>
        <fullName evidence="4">Cupredoxin</fullName>
    </recommendedName>
</protein>
<dbReference type="Gene3D" id="2.60.40.420">
    <property type="entry name" value="Cupredoxins - blue copper proteins"/>
    <property type="match status" value="1"/>
</dbReference>
<dbReference type="Proteomes" id="UP000664169">
    <property type="component" value="Unassembled WGS sequence"/>
</dbReference>
<accession>A0A8H3IJU5</accession>
<dbReference type="InterPro" id="IPR008972">
    <property type="entry name" value="Cupredoxin"/>
</dbReference>
<evidence type="ECO:0000256" key="1">
    <source>
        <dbReference type="SAM" id="SignalP"/>
    </source>
</evidence>
<comment type="caution">
    <text evidence="2">The sequence shown here is derived from an EMBL/GenBank/DDBJ whole genome shotgun (WGS) entry which is preliminary data.</text>
</comment>
<keyword evidence="3" id="KW-1185">Reference proteome</keyword>
<dbReference type="EMBL" id="CAJPDQ010000013">
    <property type="protein sequence ID" value="CAF9918140.1"/>
    <property type="molecule type" value="Genomic_DNA"/>
</dbReference>
<gene>
    <name evidence="2" type="ORF">GOMPHAMPRED_001433</name>
</gene>
<dbReference type="SUPFAM" id="SSF49503">
    <property type="entry name" value="Cupredoxins"/>
    <property type="match status" value="1"/>
</dbReference>
<organism evidence="2 3">
    <name type="scientific">Gomphillus americanus</name>
    <dbReference type="NCBI Taxonomy" id="1940652"/>
    <lineage>
        <taxon>Eukaryota</taxon>
        <taxon>Fungi</taxon>
        <taxon>Dikarya</taxon>
        <taxon>Ascomycota</taxon>
        <taxon>Pezizomycotina</taxon>
        <taxon>Lecanoromycetes</taxon>
        <taxon>OSLEUM clade</taxon>
        <taxon>Ostropomycetidae</taxon>
        <taxon>Ostropales</taxon>
        <taxon>Graphidaceae</taxon>
        <taxon>Gomphilloideae</taxon>
        <taxon>Gomphillus</taxon>
    </lineage>
</organism>
<dbReference type="AlphaFoldDB" id="A0A8H3IJU5"/>
<feature type="chain" id="PRO_5034669534" description="Cupredoxin" evidence="1">
    <location>
        <begin position="18"/>
        <end position="327"/>
    </location>
</feature>
<dbReference type="OrthoDB" id="2331100at2759"/>
<keyword evidence="1" id="KW-0732">Signal</keyword>
<sequence length="327" mass="34651">MHSKNIILVSLVASSFALDGFLSGTGLVNGVPFGVAVTFDVELPSTPSLLMSTSTSSKTISIEPITSKVQTSTVQSIKPQSTITVDVGSFKDRNRTAVEFRPSHVCAPPGTLILFNMLTDVHSVTQSSFDHPCKHAGAFDTGLIFNADNTTSTHLEPYRIESSAPTWFFCKQTDHCQRGMVFAINPGSADQMVEFVSKAMYQGMESASASVSTVLNTSSSNNCMQALTTGAAGIGNLSSGTGFYPTGTGSTGHIPHPTGLGWNASNTRSFGRPPSPSATSRSSSAIFAELTRPSQIPALSVGNAFKPHALWFVISVFVAIININQRY</sequence>
<dbReference type="InterPro" id="IPR052953">
    <property type="entry name" value="Ser-rich/MCO-related"/>
</dbReference>
<evidence type="ECO:0000313" key="2">
    <source>
        <dbReference type="EMBL" id="CAF9918140.1"/>
    </source>
</evidence>
<dbReference type="PANTHER" id="PTHR34883">
    <property type="entry name" value="SERINE-RICH PROTEIN, PUTATIVE-RELATED-RELATED"/>
    <property type="match status" value="1"/>
</dbReference>
<feature type="signal peptide" evidence="1">
    <location>
        <begin position="1"/>
        <end position="17"/>
    </location>
</feature>
<proteinExistence type="predicted"/>